<dbReference type="InterPro" id="IPR003593">
    <property type="entry name" value="AAA+_ATPase"/>
</dbReference>
<feature type="domain" description="ABC transporter" evidence="6">
    <location>
        <begin position="3"/>
        <end position="234"/>
    </location>
</feature>
<dbReference type="InterPro" id="IPR052156">
    <property type="entry name" value="BCAA_Transport_ATP-bd_LivF"/>
</dbReference>
<reference evidence="7" key="1">
    <citation type="submission" date="2019-04" db="EMBL/GenBank/DDBJ databases">
        <title>Whole genome sequencing of oral phylogroup 2 treponemes.</title>
        <authorList>
            <person name="Chan Y."/>
            <person name="Zeng H.H."/>
            <person name="Yu X.L."/>
            <person name="Leung W.K."/>
            <person name="Watt R.M."/>
        </authorList>
    </citation>
    <scope>NUCLEOTIDE SEQUENCE</scope>
    <source>
        <strain evidence="7">OMZ 835</strain>
    </source>
</reference>
<dbReference type="AlphaFoldDB" id="A0AAE9SGR3"/>
<evidence type="ECO:0000256" key="2">
    <source>
        <dbReference type="ARBA" id="ARBA00022448"/>
    </source>
</evidence>
<dbReference type="PANTHER" id="PTHR43820:SF3">
    <property type="entry name" value="BRANCHED-CHAIN AMINO ACID TRANSPORT SYSTEM,ATP-BINDING PROTEIN"/>
    <property type="match status" value="1"/>
</dbReference>
<dbReference type="Pfam" id="PF00005">
    <property type="entry name" value="ABC_tran"/>
    <property type="match status" value="1"/>
</dbReference>
<gene>
    <name evidence="7" type="ORF">E4N74_02515</name>
</gene>
<dbReference type="SMART" id="SM00382">
    <property type="entry name" value="AAA"/>
    <property type="match status" value="1"/>
</dbReference>
<dbReference type="InterPro" id="IPR003439">
    <property type="entry name" value="ABC_transporter-like_ATP-bd"/>
</dbReference>
<dbReference type="KEGG" id="tpk:JO40_08570"/>
<dbReference type="InterPro" id="IPR030660">
    <property type="entry name" value="ABC_branched_ATPase_LivF/BraG"/>
</dbReference>
<sequence>MLLEVKDLHVSYGEIKAIRGINFNINQGEIVTIIGSNGAGKSTTLNSLAGLIKPASGTVLFNGEDVTKLESYELVKKGISLSPEGRQIFPRMSVIENLELGGYFRTRAELEKGKNNVFELFPILKERSWQAGGTLSGGEQQMLAIGRALMASPKILILDEPSLGLAPIIVKEIFKMIRKIRDEGITVLLVEQNAKMALSISDRGYVLETGKIRLEGKSEELLNNEEVHKLYLGGI</sequence>
<evidence type="ECO:0000256" key="3">
    <source>
        <dbReference type="ARBA" id="ARBA00022741"/>
    </source>
</evidence>
<evidence type="ECO:0000313" key="8">
    <source>
        <dbReference type="Proteomes" id="UP001058682"/>
    </source>
</evidence>
<dbReference type="GO" id="GO:0015807">
    <property type="term" value="P:L-amino acid transport"/>
    <property type="evidence" value="ECO:0007669"/>
    <property type="project" value="TreeGrafter"/>
</dbReference>
<dbReference type="Gene3D" id="3.40.50.300">
    <property type="entry name" value="P-loop containing nucleotide triphosphate hydrolases"/>
    <property type="match status" value="1"/>
</dbReference>
<evidence type="ECO:0000256" key="1">
    <source>
        <dbReference type="ARBA" id="ARBA00005417"/>
    </source>
</evidence>
<dbReference type="SUPFAM" id="SSF52540">
    <property type="entry name" value="P-loop containing nucleoside triphosphate hydrolases"/>
    <property type="match status" value="1"/>
</dbReference>
<evidence type="ECO:0000256" key="4">
    <source>
        <dbReference type="ARBA" id="ARBA00022840"/>
    </source>
</evidence>
<proteinExistence type="inferred from homology"/>
<dbReference type="InterPro" id="IPR017871">
    <property type="entry name" value="ABC_transporter-like_CS"/>
</dbReference>
<evidence type="ECO:0000259" key="6">
    <source>
        <dbReference type="PROSITE" id="PS50893"/>
    </source>
</evidence>
<dbReference type="PROSITE" id="PS50893">
    <property type="entry name" value="ABC_TRANSPORTER_2"/>
    <property type="match status" value="1"/>
</dbReference>
<dbReference type="GO" id="GO:0005524">
    <property type="term" value="F:ATP binding"/>
    <property type="evidence" value="ECO:0007669"/>
    <property type="project" value="UniProtKB-KW"/>
</dbReference>
<evidence type="ECO:0000256" key="5">
    <source>
        <dbReference type="ARBA" id="ARBA00022970"/>
    </source>
</evidence>
<organism evidence="7 8">
    <name type="scientific">Treponema putidum</name>
    <dbReference type="NCBI Taxonomy" id="221027"/>
    <lineage>
        <taxon>Bacteria</taxon>
        <taxon>Pseudomonadati</taxon>
        <taxon>Spirochaetota</taxon>
        <taxon>Spirochaetia</taxon>
        <taxon>Spirochaetales</taxon>
        <taxon>Treponemataceae</taxon>
        <taxon>Treponema</taxon>
    </lineage>
</organism>
<dbReference type="PROSITE" id="PS00211">
    <property type="entry name" value="ABC_TRANSPORTER_1"/>
    <property type="match status" value="1"/>
</dbReference>
<dbReference type="EMBL" id="CP038804">
    <property type="protein sequence ID" value="UTY33003.1"/>
    <property type="molecule type" value="Genomic_DNA"/>
</dbReference>
<evidence type="ECO:0000313" key="7">
    <source>
        <dbReference type="EMBL" id="UTY33003.1"/>
    </source>
</evidence>
<dbReference type="Proteomes" id="UP001058682">
    <property type="component" value="Chromosome"/>
</dbReference>
<keyword evidence="5" id="KW-0029">Amino-acid transport</keyword>
<keyword evidence="3" id="KW-0547">Nucleotide-binding</keyword>
<dbReference type="GO" id="GO:0016887">
    <property type="term" value="F:ATP hydrolysis activity"/>
    <property type="evidence" value="ECO:0007669"/>
    <property type="project" value="InterPro"/>
</dbReference>
<keyword evidence="4 7" id="KW-0067">ATP-binding</keyword>
<protein>
    <submittedName>
        <fullName evidence="7">ABC transporter ATP-binding protein</fullName>
    </submittedName>
</protein>
<comment type="similarity">
    <text evidence="1">Belongs to the ABC transporter superfamily.</text>
</comment>
<dbReference type="InterPro" id="IPR027417">
    <property type="entry name" value="P-loop_NTPase"/>
</dbReference>
<dbReference type="CDD" id="cd03224">
    <property type="entry name" value="ABC_TM1139_LivF_branched"/>
    <property type="match status" value="1"/>
</dbReference>
<dbReference type="RefSeq" id="WP_044978899.1">
    <property type="nucleotide sequence ID" value="NZ_CP009228.1"/>
</dbReference>
<keyword evidence="2" id="KW-0813">Transport</keyword>
<dbReference type="PIRSF" id="PIRSF039137">
    <property type="entry name" value="ABC_branched_ATPase"/>
    <property type="match status" value="1"/>
</dbReference>
<dbReference type="PANTHER" id="PTHR43820">
    <property type="entry name" value="HIGH-AFFINITY BRANCHED-CHAIN AMINO ACID TRANSPORT ATP-BINDING PROTEIN LIVF"/>
    <property type="match status" value="1"/>
</dbReference>
<dbReference type="GO" id="GO:0015658">
    <property type="term" value="F:branched-chain amino acid transmembrane transporter activity"/>
    <property type="evidence" value="ECO:0007669"/>
    <property type="project" value="InterPro"/>
</dbReference>
<accession>A0AAE9SGR3</accession>
<name>A0AAE9SGR3_9SPIR</name>